<gene>
    <name evidence="2" type="ORF">CLV51_102358</name>
</gene>
<evidence type="ECO:0000313" key="2">
    <source>
        <dbReference type="EMBL" id="PSL47504.1"/>
    </source>
</evidence>
<dbReference type="AlphaFoldDB" id="A0A2P8HMR7"/>
<evidence type="ECO:0000313" key="3">
    <source>
        <dbReference type="Proteomes" id="UP000240971"/>
    </source>
</evidence>
<reference evidence="2 3" key="1">
    <citation type="submission" date="2018-03" db="EMBL/GenBank/DDBJ databases">
        <title>Genomic Encyclopedia of Archaeal and Bacterial Type Strains, Phase II (KMG-II): from individual species to whole genera.</title>
        <authorList>
            <person name="Goeker M."/>
        </authorList>
    </citation>
    <scope>NUCLEOTIDE SEQUENCE [LARGE SCALE GENOMIC DNA]</scope>
    <source>
        <strain evidence="2 3">DSM 24859</strain>
    </source>
</reference>
<dbReference type="Proteomes" id="UP000240971">
    <property type="component" value="Unassembled WGS sequence"/>
</dbReference>
<accession>A0A2P8HMR7</accession>
<proteinExistence type="predicted"/>
<keyword evidence="3" id="KW-1185">Reference proteome</keyword>
<comment type="caution">
    <text evidence="2">The sequence shown here is derived from an EMBL/GenBank/DDBJ whole genome shotgun (WGS) entry which is preliminary data.</text>
</comment>
<sequence>MKQLILPVIIVLALLAACKKNSDSSIPVTQSNFMFFNAVPGNAQFNILLDSLPVATNVGYGVGTGYKQFRAQNYNLYIYDTRTPNNLMYGGQINLRNKRFYSAYLGADSTGLQLALRITEDDLSSPGAGTAKFRVVDLSQAFTPNRSVLGIDVYSDTFPRFFRGITFTALTPFATVYGDSNYTKLNFRWTDSTKVLQQYHLSTQAGKVYTLVTTRYPLDSLNFKIFTIQHN</sequence>
<dbReference type="OrthoDB" id="649338at2"/>
<evidence type="ECO:0000259" key="1">
    <source>
        <dbReference type="Pfam" id="PF14344"/>
    </source>
</evidence>
<dbReference type="Pfam" id="PF14344">
    <property type="entry name" value="DUF4397"/>
    <property type="match status" value="1"/>
</dbReference>
<protein>
    <submittedName>
        <fullName evidence="2">Uncharacterized protein DUF4397</fullName>
    </submittedName>
</protein>
<feature type="domain" description="DUF4397" evidence="1">
    <location>
        <begin position="34"/>
        <end position="141"/>
    </location>
</feature>
<organism evidence="2 3">
    <name type="scientific">Chitinophaga niastensis</name>
    <dbReference type="NCBI Taxonomy" id="536980"/>
    <lineage>
        <taxon>Bacteria</taxon>
        <taxon>Pseudomonadati</taxon>
        <taxon>Bacteroidota</taxon>
        <taxon>Chitinophagia</taxon>
        <taxon>Chitinophagales</taxon>
        <taxon>Chitinophagaceae</taxon>
        <taxon>Chitinophaga</taxon>
    </lineage>
</organism>
<name>A0A2P8HMR7_CHINA</name>
<dbReference type="InterPro" id="IPR025510">
    <property type="entry name" value="DUF4397"/>
</dbReference>
<dbReference type="RefSeq" id="WP_106527950.1">
    <property type="nucleotide sequence ID" value="NZ_PYAW01000002.1"/>
</dbReference>
<dbReference type="PROSITE" id="PS51257">
    <property type="entry name" value="PROKAR_LIPOPROTEIN"/>
    <property type="match status" value="1"/>
</dbReference>
<dbReference type="EMBL" id="PYAW01000002">
    <property type="protein sequence ID" value="PSL47504.1"/>
    <property type="molecule type" value="Genomic_DNA"/>
</dbReference>